<dbReference type="EMBL" id="AP011467">
    <property type="protein sequence ID" value="BAX24976.1"/>
    <property type="molecule type" value="Genomic_DNA"/>
</dbReference>
<accession>A0A1V1H6K6</accession>
<dbReference type="AlphaFoldDB" id="A0A1V1H6K6"/>
<name>A0A1V1H6K6_ORYMI</name>
<dbReference type="PANTHER" id="PTHR34777:SF14">
    <property type="entry name" value="VQ DOMAIN-CONTAINING PROTEIN"/>
    <property type="match status" value="1"/>
</dbReference>
<dbReference type="InterPro" id="IPR039608">
    <property type="entry name" value="VQ_1/10"/>
</dbReference>
<feature type="domain" description="VQ" evidence="2">
    <location>
        <begin position="39"/>
        <end position="59"/>
    </location>
</feature>
<dbReference type="Pfam" id="PF05678">
    <property type="entry name" value="VQ"/>
    <property type="match status" value="1"/>
</dbReference>
<organism evidence="3">
    <name type="scientific">Oryza minuta</name>
    <dbReference type="NCBI Taxonomy" id="63629"/>
    <lineage>
        <taxon>Eukaryota</taxon>
        <taxon>Viridiplantae</taxon>
        <taxon>Streptophyta</taxon>
        <taxon>Embryophyta</taxon>
        <taxon>Tracheophyta</taxon>
        <taxon>Spermatophyta</taxon>
        <taxon>Magnoliopsida</taxon>
        <taxon>Liliopsida</taxon>
        <taxon>Poales</taxon>
        <taxon>Poaceae</taxon>
        <taxon>BOP clade</taxon>
        <taxon>Oryzoideae</taxon>
        <taxon>Oryzeae</taxon>
        <taxon>Oryzinae</taxon>
        <taxon>Oryza</taxon>
    </lineage>
</organism>
<dbReference type="InterPro" id="IPR008889">
    <property type="entry name" value="VQ"/>
</dbReference>
<feature type="region of interest" description="Disordered" evidence="1">
    <location>
        <begin position="56"/>
        <end position="77"/>
    </location>
</feature>
<sequence length="204" mass="21184">MGSQPDQGGGGGNVGAAAAGKRRRDREEVKVTHIVTAEVSADEASFKDVVQRLTGKDSAATPPGNIAPPGQWPPPQRRRRWWRCGGRRGAPVVGGDEALIRCFQSIGVWVPSWPSSFSFPDVLVDAGGASIAAAAAANQAGRRASCAAVDRTASAWVIDGDTQCLSSSPSGPAGQAASLACLRGRRLRTQLRLLVATDFLLAGL</sequence>
<feature type="region of interest" description="Disordered" evidence="1">
    <location>
        <begin position="1"/>
        <end position="27"/>
    </location>
</feature>
<evidence type="ECO:0000259" key="2">
    <source>
        <dbReference type="Pfam" id="PF05678"/>
    </source>
</evidence>
<proteinExistence type="predicted"/>
<protein>
    <recommendedName>
        <fullName evidence="2">VQ domain-containing protein</fullName>
    </recommendedName>
</protein>
<evidence type="ECO:0000256" key="1">
    <source>
        <dbReference type="SAM" id="MobiDB-lite"/>
    </source>
</evidence>
<evidence type="ECO:0000313" key="3">
    <source>
        <dbReference type="EMBL" id="BAX24976.1"/>
    </source>
</evidence>
<dbReference type="PANTHER" id="PTHR34777">
    <property type="entry name" value="VQ MOTIF-CONTAINING PROTEIN 10"/>
    <property type="match status" value="1"/>
</dbReference>
<gene>
    <name evidence="3" type="primary">OM_Ba0009C22.13</name>
</gene>
<reference evidence="3" key="1">
    <citation type="submission" date="2009-05" db="EMBL/GenBank/DDBJ databases">
        <title>Oryza sativa Japonica Group genomic DNA, chromosome 6, BAC clone:KMK0024M20, cultivar:Khau Mac Kho.</title>
        <authorList>
            <person name="Matsumoto T."/>
            <person name="Wu J."/>
            <person name="Kanamori H."/>
        </authorList>
    </citation>
    <scope>NUCLEOTIDE SEQUENCE</scope>
    <source>
        <strain evidence="3">IRGC 101141</strain>
    </source>
</reference>